<organism evidence="1 2">
    <name type="scientific">Bradyrhizobium iriomotense</name>
    <dbReference type="NCBI Taxonomy" id="441950"/>
    <lineage>
        <taxon>Bacteria</taxon>
        <taxon>Pseudomonadati</taxon>
        <taxon>Pseudomonadota</taxon>
        <taxon>Alphaproteobacteria</taxon>
        <taxon>Hyphomicrobiales</taxon>
        <taxon>Nitrobacteraceae</taxon>
        <taxon>Bradyrhizobium</taxon>
    </lineage>
</organism>
<reference evidence="2" key="1">
    <citation type="journal article" date="2019" name="Int. J. Syst. Evol. Microbiol.">
        <title>The Global Catalogue of Microorganisms (GCM) 10K type strain sequencing project: providing services to taxonomists for standard genome sequencing and annotation.</title>
        <authorList>
            <consortium name="The Broad Institute Genomics Platform"/>
            <consortium name="The Broad Institute Genome Sequencing Center for Infectious Disease"/>
            <person name="Wu L."/>
            <person name="Ma J."/>
        </authorList>
    </citation>
    <scope>NUCLEOTIDE SEQUENCE [LARGE SCALE GENOMIC DNA]</scope>
    <source>
        <strain evidence="2">NBRC 102520</strain>
    </source>
</reference>
<accession>A0ABQ6BEB9</accession>
<keyword evidence="2" id="KW-1185">Reference proteome</keyword>
<evidence type="ECO:0000313" key="2">
    <source>
        <dbReference type="Proteomes" id="UP001156905"/>
    </source>
</evidence>
<comment type="caution">
    <text evidence="1">The sequence shown here is derived from an EMBL/GenBank/DDBJ whole genome shotgun (WGS) entry which is preliminary data.</text>
</comment>
<dbReference type="Proteomes" id="UP001156905">
    <property type="component" value="Unassembled WGS sequence"/>
</dbReference>
<gene>
    <name evidence="1" type="ORF">GCM10007857_80020</name>
</gene>
<dbReference type="EMBL" id="BSOW01000045">
    <property type="protein sequence ID" value="GLR91285.1"/>
    <property type="molecule type" value="Genomic_DNA"/>
</dbReference>
<proteinExistence type="predicted"/>
<evidence type="ECO:0000313" key="1">
    <source>
        <dbReference type="EMBL" id="GLR91285.1"/>
    </source>
</evidence>
<name>A0ABQ6BEB9_9BRAD</name>
<protein>
    <submittedName>
        <fullName evidence="1">Uncharacterized protein</fullName>
    </submittedName>
</protein>
<sequence>MTERSIALPPEAREHHMPIYRLLQNLPMGSGEISRLTTAYEKTLHTIGLVDRSDPLAEMIAKKIIEIAQTGVRDPARLSALAIKELGASVGGLKMPRPAK</sequence>